<dbReference type="Pfam" id="PF13573">
    <property type="entry name" value="SprB"/>
    <property type="match status" value="2"/>
</dbReference>
<feature type="region of interest" description="Disordered" evidence="1">
    <location>
        <begin position="2056"/>
        <end position="2086"/>
    </location>
</feature>
<evidence type="ECO:0000313" key="4">
    <source>
        <dbReference type="Proteomes" id="UP000239800"/>
    </source>
</evidence>
<dbReference type="InterPro" id="IPR051172">
    <property type="entry name" value="Chlamydia_OmcB"/>
</dbReference>
<feature type="domain" description="DUF7507" evidence="2">
    <location>
        <begin position="1317"/>
        <end position="1418"/>
    </location>
</feature>
<evidence type="ECO:0000313" key="3">
    <source>
        <dbReference type="EMBL" id="PQB04812.1"/>
    </source>
</evidence>
<keyword evidence="4" id="KW-1185">Reference proteome</keyword>
<name>A0A2S7KQA7_9FLAO</name>
<feature type="domain" description="DUF7507" evidence="2">
    <location>
        <begin position="2095"/>
        <end position="2196"/>
    </location>
</feature>
<protein>
    <recommendedName>
        <fullName evidence="2">DUF7507 domain-containing protein</fullName>
    </recommendedName>
</protein>
<dbReference type="EMBL" id="MQUB01000001">
    <property type="protein sequence ID" value="PQB04812.1"/>
    <property type="molecule type" value="Genomic_DNA"/>
</dbReference>
<feature type="region of interest" description="Disordered" evidence="1">
    <location>
        <begin position="2318"/>
        <end position="2344"/>
    </location>
</feature>
<dbReference type="PANTHER" id="PTHR34819:SF3">
    <property type="entry name" value="CELL SURFACE PROTEIN"/>
    <property type="match status" value="1"/>
</dbReference>
<feature type="region of interest" description="Disordered" evidence="1">
    <location>
        <begin position="3609"/>
        <end position="3629"/>
    </location>
</feature>
<accession>A0A2S7KQA7</accession>
<feature type="domain" description="DUF7507" evidence="2">
    <location>
        <begin position="2616"/>
        <end position="2723"/>
    </location>
</feature>
<feature type="region of interest" description="Disordered" evidence="1">
    <location>
        <begin position="1667"/>
        <end position="1697"/>
    </location>
</feature>
<feature type="domain" description="DUF7507" evidence="2">
    <location>
        <begin position="3128"/>
        <end position="3235"/>
    </location>
</feature>
<feature type="domain" description="DUF7507" evidence="2">
    <location>
        <begin position="3643"/>
        <end position="3752"/>
    </location>
</feature>
<feature type="domain" description="DUF7507" evidence="2">
    <location>
        <begin position="412"/>
        <end position="520"/>
    </location>
</feature>
<dbReference type="Proteomes" id="UP000239800">
    <property type="component" value="Unassembled WGS sequence"/>
</dbReference>
<dbReference type="InterPro" id="IPR025667">
    <property type="entry name" value="SprB_repeat"/>
</dbReference>
<feature type="domain" description="DUF7507" evidence="2">
    <location>
        <begin position="3901"/>
        <end position="4010"/>
    </location>
</feature>
<feature type="compositionally biased region" description="Polar residues" evidence="1">
    <location>
        <begin position="2318"/>
        <end position="2333"/>
    </location>
</feature>
<dbReference type="PROSITE" id="PS00018">
    <property type="entry name" value="EF_HAND_1"/>
    <property type="match status" value="1"/>
</dbReference>
<feature type="region of interest" description="Disordered" evidence="1">
    <location>
        <begin position="3738"/>
        <end position="3759"/>
    </location>
</feature>
<feature type="region of interest" description="Disordered" evidence="1">
    <location>
        <begin position="1540"/>
        <end position="1566"/>
    </location>
</feature>
<feature type="domain" description="DUF7507" evidence="2">
    <location>
        <begin position="2484"/>
        <end position="2585"/>
    </location>
</feature>
<dbReference type="InterPro" id="IPR055354">
    <property type="entry name" value="DUF7507"/>
</dbReference>
<feature type="domain" description="DUF7507" evidence="2">
    <location>
        <begin position="4030"/>
        <end position="4139"/>
    </location>
</feature>
<feature type="region of interest" description="Disordered" evidence="1">
    <location>
        <begin position="3480"/>
        <end position="3501"/>
    </location>
</feature>
<feature type="region of interest" description="Disordered" evidence="1">
    <location>
        <begin position="4125"/>
        <end position="4145"/>
    </location>
</feature>
<feature type="domain" description="DUF7507" evidence="2">
    <location>
        <begin position="2355"/>
        <end position="2463"/>
    </location>
</feature>
<feature type="region of interest" description="Disordered" evidence="1">
    <location>
        <begin position="4383"/>
        <end position="4403"/>
    </location>
</feature>
<reference evidence="3 4" key="1">
    <citation type="submission" date="2016-11" db="EMBL/GenBank/DDBJ databases">
        <title>Trade-off between light-utilization and light-protection in marine flavobacteria.</title>
        <authorList>
            <person name="Kumagai Y."/>
        </authorList>
    </citation>
    <scope>NUCLEOTIDE SEQUENCE [LARGE SCALE GENOMIC DNA]</scope>
    <source>
        <strain evidence="3 4">NBRC 107741</strain>
    </source>
</reference>
<feature type="region of interest" description="Disordered" evidence="1">
    <location>
        <begin position="2707"/>
        <end position="2733"/>
    </location>
</feature>
<feature type="region of interest" description="Disordered" evidence="1">
    <location>
        <begin position="4254"/>
        <end position="4274"/>
    </location>
</feature>
<feature type="domain" description="DUF7507" evidence="2">
    <location>
        <begin position="2744"/>
        <end position="2851"/>
    </location>
</feature>
<feature type="domain" description="DUF7507" evidence="2">
    <location>
        <begin position="153"/>
        <end position="264"/>
    </location>
</feature>
<proteinExistence type="predicted"/>
<feature type="domain" description="DUF7507" evidence="2">
    <location>
        <begin position="3256"/>
        <end position="3365"/>
    </location>
</feature>
<comment type="caution">
    <text evidence="3">The sequence shown here is derived from an EMBL/GenBank/DDBJ whole genome shotgun (WGS) entry which is preliminary data.</text>
</comment>
<feature type="region of interest" description="Disordered" evidence="1">
    <location>
        <begin position="4512"/>
        <end position="4531"/>
    </location>
</feature>
<feature type="domain" description="DUF7507" evidence="2">
    <location>
        <begin position="4417"/>
        <end position="4526"/>
    </location>
</feature>
<feature type="compositionally biased region" description="Acidic residues" evidence="1">
    <location>
        <begin position="1945"/>
        <end position="1955"/>
    </location>
</feature>
<feature type="region of interest" description="Disordered" evidence="1">
    <location>
        <begin position="509"/>
        <end position="531"/>
    </location>
</feature>
<feature type="domain" description="DUF7507" evidence="2">
    <location>
        <begin position="1838"/>
        <end position="1945"/>
    </location>
</feature>
<feature type="region of interest" description="Disordered" evidence="1">
    <location>
        <begin position="3867"/>
        <end position="3887"/>
    </location>
</feature>
<feature type="domain" description="DUF7507" evidence="2">
    <location>
        <begin position="1706"/>
        <end position="1807"/>
    </location>
</feature>
<feature type="compositionally biased region" description="Polar residues" evidence="1">
    <location>
        <begin position="1278"/>
        <end position="1294"/>
    </location>
</feature>
<feature type="domain" description="DUF7507" evidence="2">
    <location>
        <begin position="1188"/>
        <end position="1296"/>
    </location>
</feature>
<feature type="region of interest" description="Disordered" evidence="1">
    <location>
        <begin position="2835"/>
        <end position="2861"/>
    </location>
</feature>
<feature type="region of interest" description="Disordered" evidence="1">
    <location>
        <begin position="3221"/>
        <end position="3245"/>
    </location>
</feature>
<feature type="compositionally biased region" description="Polar residues" evidence="1">
    <location>
        <begin position="1929"/>
        <end position="1944"/>
    </location>
</feature>
<feature type="domain" description="DUF7507" evidence="2">
    <location>
        <begin position="3772"/>
        <end position="3881"/>
    </location>
</feature>
<evidence type="ECO:0000256" key="1">
    <source>
        <dbReference type="SAM" id="MobiDB-lite"/>
    </source>
</evidence>
<organism evidence="3 4">
    <name type="scientific">Aureitalea marina</name>
    <dbReference type="NCBI Taxonomy" id="930804"/>
    <lineage>
        <taxon>Bacteria</taxon>
        <taxon>Pseudomonadati</taxon>
        <taxon>Bacteroidota</taxon>
        <taxon>Flavobacteriia</taxon>
        <taxon>Flavobacteriales</taxon>
        <taxon>Flavobacteriaceae</taxon>
        <taxon>Aureitalea</taxon>
    </lineage>
</organism>
<feature type="compositionally biased region" description="Polar residues" evidence="1">
    <location>
        <begin position="3221"/>
        <end position="3234"/>
    </location>
</feature>
<feature type="compositionally biased region" description="Acidic residues" evidence="1">
    <location>
        <begin position="1167"/>
        <end position="1177"/>
    </location>
</feature>
<sequence>MNGNAILNINEILVISNGDLTIESSGNVVNITTALLRLPNGNVTNKAGTINFIDGAVQICDNNYKDETTDNSVGTFGTGYIYARNGNIENVNANSGFFSNTINWCTANGNGVNLPIPENCGLINPQDCNDEGFYLTLLVPEDDPTIIQLCQRPEIALVKEAEVTLDPDDGCVDIAVDGTINYKFTLTNQGNVSISAVVLEDTFLGGVITGPASGDADNDNKLDVTETWIYTASHTVTQDDIEAGEIENTATATGEAPNGDAVGDVSGATVSDDDPTITPICQDPAIALVKEADVVLDPVNGCVAVPVDGTINYIFTVTNQGDVELSNIVLDDPLVANAAYDSGDDGDGILQLDETWIYLGSYQVTQSDLQTGSVTNTATVSGESIGETVEDTSGATISDDDETITPVCQEAVIALLKTGELNDDNQNGCLEPGESITYTFTLSNEGNVTVSSVGISDPLLNALLTVPNSGDDNDNDILDVGETWIFTANYNLTQTDLDAGQVLNTATASGMGPGNAPVSDDSHPTDITLDGETTTSFDTCPIIDAVDDSAGPLAGVNVEIEDVLNVFDNDTFNGSPVDPQDVTLTETVAEPNGYLELNSDGSVDVAANTPPGQYQLTYQICSVDYPDVCDTAVVTVTVVAPVIIINAQEVCDNDTPYLDFTVTLDNFTSNEDLVVEWLDSNNQVVQTDIFPTNGNTIISDRILWPGAEVDGQGNPTDWPGWEFVGGVWIETDDGFLDFRPTATVRFSINPTQTIQVSYPPSSPFCVTGPRLDADFTQVDVLCTDDATGQIDVTVSGGVAPFTFAWSTNDGSGIVDGQEDQTGLTAGTYTVLITDFIGLTKELNITITEPAEAVTATITTVNATAANNCSDGSATVNPSGGTGDYTYQWSASAGSQTTATATDLPTGSHSVTVTDENGCEFTDTITISCNQPGIALVKVADVTLNPNGNCVDITVNGSIDYIFTVTNTGNVPLSSVQVTDPKVSPINFVSGDTNNDGFLDTNETWTYGGSYTVDQDDIDVGEVVNQAEVTAIDDLNQQVDDTSGTDASNDTETVTPICTSASIALIKTADVQADPQTGCVDLVVGSIINYSFTVTNTGNVTLTNVVVSDNAAGVVLSGGPIASLAPGAVDNTTYSATYEVTQADIDAGTFSNQAMVTGTPPSGPNVTDDSDDDSNLEDDPTVTPICTSASIALIKTSDFTNFDNNGNCIASVGDVINYTFSIRNTGNTTLTNVTVVDNTPGVVLVGSPIASLDPGEEDTTTYTATYVITQDDLDAGQFTNQASVSGTPPSGQDVTDQSDDDSYTENEPTVTPICNLASIAVIKTGVLNDENGDQCSDPQETITYTFTVSNEGTVTLTNVELTDQMLGGIITGPDSGDDNNDGFLQVDEEWIYTADYTITQADIDAGEVSNQAEVVASTTGAGPGGLTNDFSDDNSVIENDPTVTPLCQSASIALIKTADVQADPQTGCVDLVVGSIINYSFTVTNTGNVTLTNVVVSDNAAGVVLVGGPIASLDPGEVDNTTYTASYTVTQADIDAGTFSNQAMVTGTPPSGPNVTDDSDDDSNLENDPTVTPICTSASIALIKTSDFTNFDNNGNCIASVGDVINYTFSIRNTGNTTLTNVTVVDNTPGVVLVGSPIASLDPGEEDTTTYTATYVITQDDLDAGQFTNQASVSGTPPSGQDVTDQSDDDSYTENEPTVTPICNLASIAVIKTGVLNDENGDQCSDPQETITYTFTVSNEGTVTLTNVELTDQMLGGIITGPDSGDDNNDGFLQVDEEWIYTADYTITQADIDAGEVSNQAEVVASTTGAGPGGLTNDFSDDNSVIENDPTVTPLCQSASIALIKTADVQADPQTGCVDLVVGSIINYSFTVTNTGNVTLTNVVVSDNAAGVVLSGGPIASLAPGAVDNTTYSATYEVTQADIDAGTFSNQAMVTGTPPSGPNVTDDSDDDSNLEDDPTVTPICTSASIALIKTSDFTNFDNNGNCIASVGDVINYTFSIRNTGNTTLTNVTVVDNTPGVVLVGSPIASLDPGEEDTTTYTATYVITQDDLDAGQFTNQASVSGTPPSGQDVTDQSDDDSYTENEPTVTPICNLASIAVIKTGVLNDENGDQCSDPQETITYTFTVSNEGTVTLTNVELTDQMLGGIITGPDSGDDNNDGFLQVDEEWIYTADYTITQADIDAGEVSNQAEVVASTTGAGPGGLTNDFSDDNSVIENDPTVTPLCQSASIALIKTADVQADPQTGCVDLVVGSIINYSFTVTNTGNVTLTNVVVSDNAAGVVLVGGPIASLDPGEVDNTTYTASYTVTQADIDAGTFSNQAMVTGTPPSGPNVTDDSDDDSNLENDPTVTPICTSASIALIKTSDFTNFDNNGNCIASVGDVINYTFSIRNTGNTTLTNVTVVDNTPGVVLVGSPIASLDPGEEDTTTYTATYVITQDDLDAGQFTNQASVSGTPPSGQDVTDQSDDDSYTENEPTVTPICNLASIAVIKTGVLNDENGDQCSDPQETITYTFTVSNEGTVTLTNVELTDQMLGGIITGPDSGDDNNDGFLQVDEEWIYTADYTITQADIDAGEVSNQAEVVASTTGAGPGGLTNDFSDDNSVIENDPTVTPLCQSASIALIKTADVQADPTTGCVDLSVGSIINYSFTVTNTGNVTLTNVVVSDNATGVVLSGGPIASLAPNAVDNTTYTATYEVTQADIDAGTFSNQAMVTGTPPSGPNVTDDSDDDSNLEDDPTVTPICTSASIALIKTADVQADPTTGCVDLSVGSIINYSFTVTNTGNVTLTNVVVSDNATGVVLSGGPIASLAPNAVDNTTYTATYEVTQADIDAGTFSNQAMVTGTPPSGPNVTDDSDDDSNLEDDPTVTPICTSASIALIKTADVQADPTTGCVDLSVGSVINYSFTVTNTGNVTLTNVVVSDNATGVVLSGGPIASLAPNAVDNTTYTATYEVTQADIDAGTFSNQAMVTGTPPSGPNVTDDSDDNSNLEDDPTVTPICTSASIALIKTADVQADPTTGCVDLSVGSVINYSFTVTNTGNVTLTNVVVSDNAAGVVLVGGPIASLAPNAVDNTTYTATYEVTQADIDAGTFSNQAMVTGTPPSGPNVTDDSDDNSNLEDDLTVTPICTSASIALIKTADVQADPTTGCVDLSVGSIINYSFTVTNTGNVTLTNVVVSDNATGVVLSGGPIASLAPNAVDNTTYTATYEVTQADIDAGTFSNQAMVTGTPPSGPNVTDDSDDDSNLENDPTVTPICQDAAIALVKTATVDLDPTDNCYDVTVGGLITYRFEVSNQGNVSLDNVVLDDPLVANAAYVSGDAGDDDILGVGEVWIYEGSYAVTQADIDAGSVTNTATVTADDPQDNEVDDTSGATISDDEETVTPICQDAAIALVKTATVDLDPTDNCYDVTVGGLITYRFEVSNQGNVSLDNVVLDDPLVADAAYVSGDAGDDDILGVGEVWIYEGSYAVTQADIDAGSVTNTATVTADDPQDNEVDDTSGATISDDEETVTPICQDAAIALVKTATVDLDPTDNCYDVTVGGLITYRFEVSNQGNVSLDNVVLDDPLVADAAYVSGDAGDDDILGVGEVWIYEGSYAVTQADIDAGSVTNTATVTADDPQDNEVSDTSGATISDDEETVTPICQDAAIALVKTATVDLDPTDNCYDVTVGGLITYRFEVSNQGNVSLDNVVLDDPLVADAAYVSGDAGDDDILGVGEVWIYEGSYAVTQADIDAGSVTNTATVTADDPQDNEVDDTSGATISDDEETVTPICQDAAIALVKTATVDLDPTDNCYDVTVGGLITYRFEVSNQGNVSLDNVVLDDPLVADAAYVSGDAGDDDILGVGEVWIYEGSYAVTQADIDAGSVTNTATVTADDPQDNEVSDTSGATISDDEETVTPICQDAAIALVKTATVDLDPTDNCYDVTVGGLITYRFEVSNQGNVSLDNVVLDDPLVANAAYVSGDAGDDDILGVGEVWIYEGSYAVTQADIDAGSVTNTATVTADDPQDNEVSDTSGATISDDEETVTPICQDAAIALVKTATVDLDPTDNCYDVTVGGLITYRFEVSNQGNVSLDNVVLDDPLVANAAYVSGDAGDDDILGVGEVWIYEGSYAVTQADIDAGSVTNTATVTADDPQDNEVSDTSGATISDDEETVTPICQDAAIALVKTATVDLDPTDNCYDVTVGGLITYRFEVSNQGNVSLDNVVLDDPLVADAAYVSGDAGDDDILGVGEVWIYEGSYAVTQADIDAGSVTNTATVTADDPQDNEVSDTSGATISDDEETVTPICQDAAIALVKTATVDLDPTDNCYDVTVGGLITYRFEVSNQGNVSLDNVVLDDPLVANAAYVSGDAGDDDILGVGEVWIYEGSYAVTQADIDAGSVTNTATVTADDPQDNEVSDTSGATISDDEETVTPICQDAAIALVKTATVDLDPTDNCYDVTVGGLITYRFEVSNQGNVSLDNVVLDDPLVADAAYVSGDAGDDDILGVGEVWIYEGSYAVTQADIDAGSVTNTATVTADDPQDNEVSDTSGATISDDEETITPICQIPVIAIVKTASYEPNGECSAIGDIIDYTFQVYNTGNVTLSNIVVEDPLVGGVISGPNSGDTNNDGLLDIDEVWTYTASYGISLDDIDTGSVSNQATATGTALISLRSVIFPEQLSMTMRLPLRIYVKSQI</sequence>
<feature type="domain" description="DUF7507" evidence="2">
    <location>
        <begin position="4546"/>
        <end position="4645"/>
    </location>
</feature>
<feature type="domain" description="DUF7507" evidence="2">
    <location>
        <begin position="1449"/>
        <end position="1556"/>
    </location>
</feature>
<feature type="compositionally biased region" description="Polar residues" evidence="1">
    <location>
        <begin position="2445"/>
        <end position="2461"/>
    </location>
</feature>
<dbReference type="OrthoDB" id="1236981at2"/>
<feature type="region of interest" description="Disordered" evidence="1">
    <location>
        <begin position="1278"/>
        <end position="1308"/>
    </location>
</feature>
<dbReference type="SMART" id="SM00710">
    <property type="entry name" value="PbH1"/>
    <property type="match status" value="15"/>
</dbReference>
<feature type="compositionally biased region" description="Acidic residues" evidence="1">
    <location>
        <begin position="2979"/>
        <end position="2989"/>
    </location>
</feature>
<feature type="domain" description="DUF7507" evidence="2">
    <location>
        <begin position="930"/>
        <end position="1040"/>
    </location>
</feature>
<feature type="domain" description="DUF7507" evidence="2">
    <location>
        <begin position="3514"/>
        <end position="3623"/>
    </location>
</feature>
<feature type="compositionally biased region" description="Polar residues" evidence="1">
    <location>
        <begin position="2835"/>
        <end position="2850"/>
    </location>
</feature>
<evidence type="ECO:0000259" key="2">
    <source>
        <dbReference type="Pfam" id="PF24346"/>
    </source>
</evidence>
<feature type="domain" description="DUF7507" evidence="2">
    <location>
        <begin position="1577"/>
        <end position="1685"/>
    </location>
</feature>
<feature type="compositionally biased region" description="Polar residues" evidence="1">
    <location>
        <begin position="2707"/>
        <end position="2722"/>
    </location>
</feature>
<feature type="compositionally biased region" description="Acidic residues" evidence="1">
    <location>
        <begin position="2723"/>
        <end position="2733"/>
    </location>
</feature>
<feature type="domain" description="DUF7507" evidence="2">
    <location>
        <begin position="3385"/>
        <end position="3494"/>
    </location>
</feature>
<feature type="domain" description="DUF7507" evidence="2">
    <location>
        <begin position="284"/>
        <end position="391"/>
    </location>
</feature>
<feature type="compositionally biased region" description="Polar residues" evidence="1">
    <location>
        <begin position="1667"/>
        <end position="1683"/>
    </location>
</feature>
<gene>
    <name evidence="3" type="ORF">BST85_07800</name>
</gene>
<feature type="region of interest" description="Disordered" evidence="1">
    <location>
        <begin position="2963"/>
        <end position="2989"/>
    </location>
</feature>
<feature type="compositionally biased region" description="Polar residues" evidence="1">
    <location>
        <begin position="2963"/>
        <end position="2978"/>
    </location>
</feature>
<dbReference type="PANTHER" id="PTHR34819">
    <property type="entry name" value="LARGE CYSTEINE-RICH PERIPLASMIC PROTEIN OMCB"/>
    <property type="match status" value="1"/>
</dbReference>
<feature type="region of interest" description="Disordered" evidence="1">
    <location>
        <begin position="2445"/>
        <end position="2475"/>
    </location>
</feature>
<feature type="domain" description="DUF7507" evidence="2">
    <location>
        <begin position="2227"/>
        <end position="2334"/>
    </location>
</feature>
<feature type="region of interest" description="Disordered" evidence="1">
    <location>
        <begin position="3996"/>
        <end position="4016"/>
    </location>
</feature>
<dbReference type="NCBIfam" id="TIGR01451">
    <property type="entry name" value="B_ant_repeat"/>
    <property type="match status" value="29"/>
</dbReference>
<dbReference type="InterPro" id="IPR006626">
    <property type="entry name" value="PbH1"/>
</dbReference>
<feature type="domain" description="DUF7507" evidence="2">
    <location>
        <begin position="4159"/>
        <end position="4268"/>
    </location>
</feature>
<feature type="domain" description="DUF7507" evidence="2">
    <location>
        <begin position="4288"/>
        <end position="4397"/>
    </location>
</feature>
<feature type="domain" description="DUF7507" evidence="2">
    <location>
        <begin position="1060"/>
        <end position="1167"/>
    </location>
</feature>
<dbReference type="InterPro" id="IPR018247">
    <property type="entry name" value="EF_Hand_1_Ca_BS"/>
</dbReference>
<feature type="compositionally biased region" description="Polar residues" evidence="1">
    <location>
        <begin position="1540"/>
        <end position="1555"/>
    </location>
</feature>
<feature type="region of interest" description="Disordered" evidence="1">
    <location>
        <begin position="3351"/>
        <end position="3372"/>
    </location>
</feature>
<feature type="region of interest" description="Disordered" evidence="1">
    <location>
        <begin position="1929"/>
        <end position="1955"/>
    </location>
</feature>
<feature type="domain" description="DUF7507" evidence="2">
    <location>
        <begin position="2872"/>
        <end position="2979"/>
    </location>
</feature>
<feature type="compositionally biased region" description="Polar residues" evidence="1">
    <location>
        <begin position="1151"/>
        <end position="1166"/>
    </location>
</feature>
<dbReference type="Pfam" id="PF24346">
    <property type="entry name" value="DUF7507"/>
    <property type="match status" value="32"/>
</dbReference>
<feature type="domain" description="DUF7507" evidence="2">
    <location>
        <begin position="3000"/>
        <end position="3107"/>
    </location>
</feature>
<feature type="compositionally biased region" description="Polar residues" evidence="1">
    <location>
        <begin position="2056"/>
        <end position="2072"/>
    </location>
</feature>
<feature type="region of interest" description="Disordered" evidence="1">
    <location>
        <begin position="3091"/>
        <end position="3112"/>
    </location>
</feature>
<dbReference type="RefSeq" id="WP_104812741.1">
    <property type="nucleotide sequence ID" value="NZ_MQUB01000001.1"/>
</dbReference>
<feature type="region of interest" description="Disordered" evidence="1">
    <location>
        <begin position="1151"/>
        <end position="1177"/>
    </location>
</feature>
<feature type="compositionally biased region" description="Acidic residues" evidence="1">
    <location>
        <begin position="2851"/>
        <end position="2861"/>
    </location>
</feature>
<feature type="domain" description="DUF7507" evidence="2">
    <location>
        <begin position="1966"/>
        <end position="2074"/>
    </location>
</feature>
<dbReference type="InterPro" id="IPR047589">
    <property type="entry name" value="DUF11_rpt"/>
</dbReference>